<sequence length="152" mass="17589">MVFTKTKDEFVGLRVYTGGTFDLFHVGHLNLLKRCHEIAGLTGQVIVSLNTDEFIEKYKGKKPIIPYEDRKAILESCKYVHSVMENYGGADSKESIEIAQLIDVIAIGSDWARKDYYKQMQFDQDWLDERNISLIYIPYTRRISSTQIKKSL</sequence>
<dbReference type="Pfam" id="PF01467">
    <property type="entry name" value="CTP_transf_like"/>
    <property type="match status" value="1"/>
</dbReference>
<dbReference type="EMBL" id="LR796708">
    <property type="protein sequence ID" value="CAB4161434.1"/>
    <property type="molecule type" value="Genomic_DNA"/>
</dbReference>
<dbReference type="PANTHER" id="PTHR43793:SF1">
    <property type="entry name" value="FAD SYNTHASE"/>
    <property type="match status" value="1"/>
</dbReference>
<dbReference type="InterPro" id="IPR004821">
    <property type="entry name" value="Cyt_trans-like"/>
</dbReference>
<name>A0A6J5P1N8_9CAUD</name>
<proteinExistence type="predicted"/>
<protein>
    <submittedName>
        <fullName evidence="4">TagD Cytidylyltransferase</fullName>
    </submittedName>
</protein>
<evidence type="ECO:0000256" key="2">
    <source>
        <dbReference type="ARBA" id="ARBA00022695"/>
    </source>
</evidence>
<dbReference type="GO" id="GO:0016779">
    <property type="term" value="F:nucleotidyltransferase activity"/>
    <property type="evidence" value="ECO:0007669"/>
    <property type="project" value="UniProtKB-KW"/>
</dbReference>
<evidence type="ECO:0000256" key="1">
    <source>
        <dbReference type="ARBA" id="ARBA00022679"/>
    </source>
</evidence>
<gene>
    <name evidence="4" type="ORF">UFOVP772_47</name>
</gene>
<accession>A0A6J5P1N8</accession>
<feature type="domain" description="Cytidyltransferase-like" evidence="3">
    <location>
        <begin position="16"/>
        <end position="150"/>
    </location>
</feature>
<dbReference type="SUPFAM" id="SSF52374">
    <property type="entry name" value="Nucleotidylyl transferase"/>
    <property type="match status" value="1"/>
</dbReference>
<organism evidence="4">
    <name type="scientific">uncultured Caudovirales phage</name>
    <dbReference type="NCBI Taxonomy" id="2100421"/>
    <lineage>
        <taxon>Viruses</taxon>
        <taxon>Duplodnaviria</taxon>
        <taxon>Heunggongvirae</taxon>
        <taxon>Uroviricota</taxon>
        <taxon>Caudoviricetes</taxon>
        <taxon>Peduoviridae</taxon>
        <taxon>Maltschvirus</taxon>
        <taxon>Maltschvirus maltsch</taxon>
    </lineage>
</organism>
<evidence type="ECO:0000313" key="4">
    <source>
        <dbReference type="EMBL" id="CAB4161434.1"/>
    </source>
</evidence>
<keyword evidence="2 4" id="KW-0548">Nucleotidyltransferase</keyword>
<keyword evidence="1 4" id="KW-0808">Transferase</keyword>
<dbReference type="PANTHER" id="PTHR43793">
    <property type="entry name" value="FAD SYNTHASE"/>
    <property type="match status" value="1"/>
</dbReference>
<dbReference type="Gene3D" id="3.40.50.620">
    <property type="entry name" value="HUPs"/>
    <property type="match status" value="1"/>
</dbReference>
<evidence type="ECO:0000259" key="3">
    <source>
        <dbReference type="Pfam" id="PF01467"/>
    </source>
</evidence>
<dbReference type="NCBIfam" id="TIGR00125">
    <property type="entry name" value="cyt_tran_rel"/>
    <property type="match status" value="1"/>
</dbReference>
<dbReference type="InterPro" id="IPR050385">
    <property type="entry name" value="Archaeal_FAD_synthase"/>
</dbReference>
<dbReference type="InterPro" id="IPR014729">
    <property type="entry name" value="Rossmann-like_a/b/a_fold"/>
</dbReference>
<reference evidence="4" key="1">
    <citation type="submission" date="2020-04" db="EMBL/GenBank/DDBJ databases">
        <authorList>
            <person name="Chiriac C."/>
            <person name="Salcher M."/>
            <person name="Ghai R."/>
            <person name="Kavagutti S V."/>
        </authorList>
    </citation>
    <scope>NUCLEOTIDE SEQUENCE</scope>
</reference>